<keyword evidence="1" id="KW-0812">Transmembrane</keyword>
<reference evidence="3 4" key="1">
    <citation type="submission" date="2024-05" db="EMBL/GenBank/DDBJ databases">
        <title>De novo assembly of an allotetraploid wild potato.</title>
        <authorList>
            <person name="Hosaka A.J."/>
        </authorList>
    </citation>
    <scope>NUCLEOTIDE SEQUENCE [LARGE SCALE GENOMIC DNA]</scope>
    <source>
        <tissue evidence="3">Young leaves</tissue>
    </source>
</reference>
<feature type="domain" description="Stomagen C-terminal" evidence="2">
    <location>
        <begin position="77"/>
        <end position="127"/>
    </location>
</feature>
<keyword evidence="1" id="KW-1133">Transmembrane helix</keyword>
<dbReference type="PANTHER" id="PTHR37239">
    <property type="entry name" value="EPIDERMAL PATTERNING FACTOR-LIKE PROTEIN 9"/>
    <property type="match status" value="1"/>
</dbReference>
<proteinExistence type="predicted"/>
<keyword evidence="4" id="KW-1185">Reference proteome</keyword>
<evidence type="ECO:0000256" key="1">
    <source>
        <dbReference type="SAM" id="Phobius"/>
    </source>
</evidence>
<dbReference type="Proteomes" id="UP001627284">
    <property type="component" value="Unassembled WGS sequence"/>
</dbReference>
<name>A0ABD2UIR8_9SOLN</name>
<organism evidence="3 4">
    <name type="scientific">Solanum stoloniferum</name>
    <dbReference type="NCBI Taxonomy" id="62892"/>
    <lineage>
        <taxon>Eukaryota</taxon>
        <taxon>Viridiplantae</taxon>
        <taxon>Streptophyta</taxon>
        <taxon>Embryophyta</taxon>
        <taxon>Tracheophyta</taxon>
        <taxon>Spermatophyta</taxon>
        <taxon>Magnoliopsida</taxon>
        <taxon>eudicotyledons</taxon>
        <taxon>Gunneridae</taxon>
        <taxon>Pentapetalae</taxon>
        <taxon>asterids</taxon>
        <taxon>lamiids</taxon>
        <taxon>Solanales</taxon>
        <taxon>Solanaceae</taxon>
        <taxon>Solanoideae</taxon>
        <taxon>Solaneae</taxon>
        <taxon>Solanum</taxon>
    </lineage>
</organism>
<accession>A0ABD2UIR8</accession>
<comment type="caution">
    <text evidence="3">The sequence shown here is derived from an EMBL/GenBank/DDBJ whole genome shotgun (WGS) entry which is preliminary data.</text>
</comment>
<dbReference type="AlphaFoldDB" id="A0ABD2UIR8"/>
<evidence type="ECO:0000313" key="4">
    <source>
        <dbReference type="Proteomes" id="UP001627284"/>
    </source>
</evidence>
<protein>
    <recommendedName>
        <fullName evidence="2">Stomagen C-terminal domain-containing protein</fullName>
    </recommendedName>
</protein>
<evidence type="ECO:0000259" key="2">
    <source>
        <dbReference type="Pfam" id="PF16851"/>
    </source>
</evidence>
<dbReference type="CDD" id="cd22743">
    <property type="entry name" value="stomagen-like"/>
    <property type="match status" value="1"/>
</dbReference>
<feature type="non-terminal residue" evidence="3">
    <location>
        <position position="1"/>
    </location>
</feature>
<dbReference type="InterPro" id="IPR044858">
    <property type="entry name" value="Stomagen_C"/>
</dbReference>
<dbReference type="PANTHER" id="PTHR37239:SF1">
    <property type="entry name" value="EPIDERMAL PATTERNING FACTOR-LIKE PROTEIN 9"/>
    <property type="match status" value="1"/>
</dbReference>
<keyword evidence="1" id="KW-0472">Membrane</keyword>
<gene>
    <name evidence="3" type="ORF">AABB24_011932</name>
</gene>
<feature type="transmembrane region" description="Helical" evidence="1">
    <location>
        <begin position="38"/>
        <end position="56"/>
    </location>
</feature>
<dbReference type="InterPro" id="IPR038572">
    <property type="entry name" value="Stomagen_C_sf"/>
</dbReference>
<dbReference type="Pfam" id="PF16851">
    <property type="entry name" value="Stomagen"/>
    <property type="match status" value="1"/>
</dbReference>
<sequence>FISLLFFLSYPSKIYHIDFHFIRKIYFCLEYMANSKPLLYHCLIFFVILLSSAAVLQGRTHLYLTSKGGGEGLINRNSRRLMIGSIAPKCTYNECRGCIKSKYCKAKQVPVDENDPINSPYHYKCVCLL</sequence>
<evidence type="ECO:0000313" key="3">
    <source>
        <dbReference type="EMBL" id="KAL3367443.1"/>
    </source>
</evidence>
<dbReference type="EMBL" id="JBJKTR010000006">
    <property type="protein sequence ID" value="KAL3367443.1"/>
    <property type="molecule type" value="Genomic_DNA"/>
</dbReference>
<dbReference type="Gene3D" id="2.20.25.390">
    <property type="entry name" value="Stomagen"/>
    <property type="match status" value="1"/>
</dbReference>
<dbReference type="InterPro" id="IPR031753">
    <property type="entry name" value="Stomagen"/>
</dbReference>